<comment type="catalytic activity">
    <reaction evidence="1">
        <text>Acts on substrates that are at least partially unfolded. The cleavage site P1 residue is normally between a pair of hydrophobic residues, such as Val-|-Val.</text>
        <dbReference type="EC" id="3.4.21.107"/>
    </reaction>
</comment>
<keyword evidence="11" id="KW-0720">Serine protease</keyword>
<dbReference type="AlphaFoldDB" id="A0A6I3KF67"/>
<comment type="similarity">
    <text evidence="3">Belongs to the peptidase S1C family.</text>
</comment>
<proteinExistence type="inferred from homology"/>
<feature type="active site" description="Charge relay system" evidence="14">
    <location>
        <position position="148"/>
    </location>
</feature>
<evidence type="ECO:0000256" key="5">
    <source>
        <dbReference type="ARBA" id="ARBA00013958"/>
    </source>
</evidence>
<evidence type="ECO:0000313" key="19">
    <source>
        <dbReference type="Proteomes" id="UP000440694"/>
    </source>
</evidence>
<evidence type="ECO:0000256" key="15">
    <source>
        <dbReference type="PIRSR" id="PIRSR611782-2"/>
    </source>
</evidence>
<dbReference type="EC" id="3.4.21.107" evidence="4"/>
<feature type="binding site" evidence="15">
    <location>
        <begin position="220"/>
        <end position="222"/>
    </location>
    <ligand>
        <name>substrate</name>
    </ligand>
</feature>
<dbReference type="Pfam" id="PF13365">
    <property type="entry name" value="Trypsin_2"/>
    <property type="match status" value="1"/>
</dbReference>
<protein>
    <recommendedName>
        <fullName evidence="5">Probable periplasmic serine endoprotease DegP-like</fullName>
        <ecNumber evidence="4">3.4.21.107</ecNumber>
    </recommendedName>
    <alternativeName>
        <fullName evidence="13">Protease Do</fullName>
    </alternativeName>
</protein>
<feature type="signal peptide" evidence="16">
    <location>
        <begin position="1"/>
        <end position="31"/>
    </location>
</feature>
<feature type="binding site" evidence="15">
    <location>
        <position position="148"/>
    </location>
    <ligand>
        <name>substrate</name>
    </ligand>
</feature>
<evidence type="ECO:0000256" key="3">
    <source>
        <dbReference type="ARBA" id="ARBA00010541"/>
    </source>
</evidence>
<dbReference type="PANTHER" id="PTHR22939:SF130">
    <property type="entry name" value="PERIPLASMIC SERINE ENDOPROTEASE DEGP-LIKE-RELATED"/>
    <property type="match status" value="1"/>
</dbReference>
<keyword evidence="10" id="KW-0378">Hydrolase</keyword>
<keyword evidence="19" id="KW-1185">Reference proteome</keyword>
<organism evidence="18 19">
    <name type="scientific">Hyphomicrobium album</name>
    <dbReference type="NCBI Taxonomy" id="2665159"/>
    <lineage>
        <taxon>Bacteria</taxon>
        <taxon>Pseudomonadati</taxon>
        <taxon>Pseudomonadota</taxon>
        <taxon>Alphaproteobacteria</taxon>
        <taxon>Hyphomicrobiales</taxon>
        <taxon>Hyphomicrobiaceae</taxon>
        <taxon>Hyphomicrobium</taxon>
    </lineage>
</organism>
<keyword evidence="7 16" id="KW-0732">Signal</keyword>
<dbReference type="InterPro" id="IPR001478">
    <property type="entry name" value="PDZ"/>
</dbReference>
<sequence length="484" mass="50277">MQVTEARGRALGTLMLAALCASIGGALPSFAQTRGPQSVAPVAEGLIEAVVNISTSQAIKGPQGLPLPSVPKGSPYHEYFDEFFDNKNGRSAPDRMVSSLGSGFIVDGKEGIIVTNNHVIDGAEEIQINLHDGSKLKAELLGKDTKTDIAILKVTPKTPLKAVRFGSSAAIRVGDWVMAIGNPFGLGGSVTLGIISAKARNINSGPYDDYLQTDASINKGNSGGPLFNMDGEVVGVNTAIISPTGGSIGIGFAVPADTVAPVVQQLRQYHEVRRGWLGVKIQSVSEEIATALGIPESSGALVAAITPDGPAAKGGVNAGDVIMRFDGEDVNSMRSLPRLVARAPIDKTVPVEVLRKGERKTLQVTVGRLTDDEEKTLGGDDKPAPGGAEVLGLKLSPLTEALRSKYGLDAGVKGAIVDGVDPKSPAAASIKPGDVIVQAANEPVAGPQDVARRIDAIKKSSRKSMMLEVEDAKGGHRFVSVPVE</sequence>
<dbReference type="Proteomes" id="UP000440694">
    <property type="component" value="Unassembled WGS sequence"/>
</dbReference>
<evidence type="ECO:0000256" key="16">
    <source>
        <dbReference type="SAM" id="SignalP"/>
    </source>
</evidence>
<dbReference type="InterPro" id="IPR011782">
    <property type="entry name" value="Pept_S1C_Do"/>
</dbReference>
<feature type="binding site" evidence="15">
    <location>
        <position position="118"/>
    </location>
    <ligand>
        <name>substrate</name>
    </ligand>
</feature>
<evidence type="ECO:0000256" key="1">
    <source>
        <dbReference type="ARBA" id="ARBA00001772"/>
    </source>
</evidence>
<dbReference type="PROSITE" id="PS50106">
    <property type="entry name" value="PDZ"/>
    <property type="match status" value="1"/>
</dbReference>
<dbReference type="PANTHER" id="PTHR22939">
    <property type="entry name" value="SERINE PROTEASE FAMILY S1C HTRA-RELATED"/>
    <property type="match status" value="1"/>
</dbReference>
<accession>A0A6I3KF67</accession>
<evidence type="ECO:0000256" key="6">
    <source>
        <dbReference type="ARBA" id="ARBA00022670"/>
    </source>
</evidence>
<dbReference type="EMBL" id="WMBQ01000001">
    <property type="protein sequence ID" value="MTD94235.1"/>
    <property type="molecule type" value="Genomic_DNA"/>
</dbReference>
<dbReference type="InterPro" id="IPR036034">
    <property type="entry name" value="PDZ_sf"/>
</dbReference>
<evidence type="ECO:0000256" key="11">
    <source>
        <dbReference type="ARBA" id="ARBA00022825"/>
    </source>
</evidence>
<keyword evidence="6" id="KW-0645">Protease</keyword>
<evidence type="ECO:0000313" key="18">
    <source>
        <dbReference type="EMBL" id="MTD94235.1"/>
    </source>
</evidence>
<feature type="domain" description="PDZ" evidence="17">
    <location>
        <begin position="266"/>
        <end position="333"/>
    </location>
</feature>
<feature type="active site" description="Charge relay system" evidence="14">
    <location>
        <position position="222"/>
    </location>
</feature>
<dbReference type="InterPro" id="IPR001940">
    <property type="entry name" value="Peptidase_S1C"/>
</dbReference>
<keyword evidence="8" id="KW-0677">Repeat</keyword>
<dbReference type="SUPFAM" id="SSF50494">
    <property type="entry name" value="Trypsin-like serine proteases"/>
    <property type="match status" value="1"/>
</dbReference>
<evidence type="ECO:0000256" key="10">
    <source>
        <dbReference type="ARBA" id="ARBA00022801"/>
    </source>
</evidence>
<keyword evidence="9" id="KW-0574">Periplasm</keyword>
<feature type="chain" id="PRO_5038475173" description="Probable periplasmic serine endoprotease DegP-like" evidence="16">
    <location>
        <begin position="32"/>
        <end position="484"/>
    </location>
</feature>
<dbReference type="SUPFAM" id="SSF50156">
    <property type="entry name" value="PDZ domain-like"/>
    <property type="match status" value="2"/>
</dbReference>
<evidence type="ECO:0000256" key="7">
    <source>
        <dbReference type="ARBA" id="ARBA00022729"/>
    </source>
</evidence>
<evidence type="ECO:0000256" key="2">
    <source>
        <dbReference type="ARBA" id="ARBA00004418"/>
    </source>
</evidence>
<gene>
    <name evidence="18" type="ORF">GIW81_07785</name>
</gene>
<dbReference type="PRINTS" id="PR00834">
    <property type="entry name" value="PROTEASES2C"/>
</dbReference>
<evidence type="ECO:0000259" key="17">
    <source>
        <dbReference type="PROSITE" id="PS50106"/>
    </source>
</evidence>
<keyword evidence="12" id="KW-0346">Stress response</keyword>
<dbReference type="Pfam" id="PF13180">
    <property type="entry name" value="PDZ_2"/>
    <property type="match status" value="1"/>
</dbReference>
<dbReference type="GO" id="GO:0004252">
    <property type="term" value="F:serine-type endopeptidase activity"/>
    <property type="evidence" value="ECO:0007669"/>
    <property type="project" value="InterPro"/>
</dbReference>
<evidence type="ECO:0000256" key="9">
    <source>
        <dbReference type="ARBA" id="ARBA00022764"/>
    </source>
</evidence>
<dbReference type="RefSeq" id="WP_154738686.1">
    <property type="nucleotide sequence ID" value="NZ_WMBQ01000001.1"/>
</dbReference>
<dbReference type="Gene3D" id="2.40.10.120">
    <property type="match status" value="1"/>
</dbReference>
<comment type="subcellular location">
    <subcellularLocation>
        <location evidence="2">Periplasm</location>
    </subcellularLocation>
</comment>
<dbReference type="GO" id="GO:0042597">
    <property type="term" value="C:periplasmic space"/>
    <property type="evidence" value="ECO:0007669"/>
    <property type="project" value="UniProtKB-SubCell"/>
</dbReference>
<feature type="active site" description="Charge relay system" evidence="14">
    <location>
        <position position="118"/>
    </location>
</feature>
<dbReference type="Gene3D" id="2.30.42.10">
    <property type="match status" value="2"/>
</dbReference>
<evidence type="ECO:0000256" key="13">
    <source>
        <dbReference type="ARBA" id="ARBA00032850"/>
    </source>
</evidence>
<dbReference type="CDD" id="cd10839">
    <property type="entry name" value="cpPDZ1_DegP-like"/>
    <property type="match status" value="1"/>
</dbReference>
<evidence type="ECO:0000256" key="12">
    <source>
        <dbReference type="ARBA" id="ARBA00023016"/>
    </source>
</evidence>
<evidence type="ECO:0000256" key="14">
    <source>
        <dbReference type="PIRSR" id="PIRSR611782-1"/>
    </source>
</evidence>
<dbReference type="NCBIfam" id="TIGR02037">
    <property type="entry name" value="degP_htrA_DO"/>
    <property type="match status" value="1"/>
</dbReference>
<name>A0A6I3KF67_9HYPH</name>
<dbReference type="SMART" id="SM00228">
    <property type="entry name" value="PDZ"/>
    <property type="match status" value="2"/>
</dbReference>
<evidence type="ECO:0000256" key="4">
    <source>
        <dbReference type="ARBA" id="ARBA00013035"/>
    </source>
</evidence>
<dbReference type="InterPro" id="IPR009003">
    <property type="entry name" value="Peptidase_S1_PA"/>
</dbReference>
<evidence type="ECO:0000256" key="8">
    <source>
        <dbReference type="ARBA" id="ARBA00022737"/>
    </source>
</evidence>
<reference evidence="18 19" key="1">
    <citation type="submission" date="2019-11" db="EMBL/GenBank/DDBJ databases">
        <title>Identification of a novel strain.</title>
        <authorList>
            <person name="Xu Q."/>
            <person name="Wang G."/>
        </authorList>
    </citation>
    <scope>NUCLEOTIDE SEQUENCE [LARGE SCALE GENOMIC DNA]</scope>
    <source>
        <strain evidence="19">xq</strain>
    </source>
</reference>
<dbReference type="GO" id="GO:0006508">
    <property type="term" value="P:proteolysis"/>
    <property type="evidence" value="ECO:0007669"/>
    <property type="project" value="UniProtKB-KW"/>
</dbReference>
<comment type="caution">
    <text evidence="18">The sequence shown here is derived from an EMBL/GenBank/DDBJ whole genome shotgun (WGS) entry which is preliminary data.</text>
</comment>